<name>A0A7R9GDT9_9CRUS</name>
<evidence type="ECO:0000313" key="2">
    <source>
        <dbReference type="Proteomes" id="UP000678499"/>
    </source>
</evidence>
<accession>A0A7R9GDT9</accession>
<dbReference type="Proteomes" id="UP000678499">
    <property type="component" value="Unassembled WGS sequence"/>
</dbReference>
<feature type="non-terminal residue" evidence="1">
    <location>
        <position position="1"/>
    </location>
</feature>
<dbReference type="EMBL" id="OA882939">
    <property type="protein sequence ID" value="CAD7277418.1"/>
    <property type="molecule type" value="Genomic_DNA"/>
</dbReference>
<keyword evidence="2" id="KW-1185">Reference proteome</keyword>
<evidence type="ECO:0000313" key="1">
    <source>
        <dbReference type="EMBL" id="CAD7277418.1"/>
    </source>
</evidence>
<dbReference type="AlphaFoldDB" id="A0A7R9GDT9"/>
<sequence length="528" mass="58401">MRGSGPDAMSSTDEWDDDHFRVTAEKMSEPSVEGCYDSTFPYESCRKMRSDRSVGDTYSIITEDPFMKGDCAEISSRMNRKDPLAKVLPRSSDFLSSFLSQRGGGSGNFDSMMARSITDSHDDPDDRGHLFGDQLMVTQDFSAGRTSKDFETLQQASLAVDATAMNIRELADEISKPPDASRSHEFLDGLKKVIQRIGTAYDDLVQPAELSFKFADFYQPPLNMECHFSPHATLLLVGPDDAGKLNFAIESFLTEESVAREVRKWFAHSGSGSKKDVLVLTHGKRNCLVGKVDSAPFQSSETKKIVADTLSQTQTAKQAVILCCKSDALINVTLFCLRSFRAGSLDESQQSSVEQRAEDTKQDGVKNPAYSDPALLRTFRIAKSVDKICVFVNLCSRVPNLGPDFFHLLDCLSTFRHKAAFVAGANLPIHRLSQSPSSKSSTANFLYVAEQTADLSSSAGVEQTYRTLTREGYELFAYAVSRSFANCTPLIFVTLNKHWLPGSGSMESFERIGTKFDLKKFLGIERSV</sequence>
<organism evidence="1">
    <name type="scientific">Notodromas monacha</name>
    <dbReference type="NCBI Taxonomy" id="399045"/>
    <lineage>
        <taxon>Eukaryota</taxon>
        <taxon>Metazoa</taxon>
        <taxon>Ecdysozoa</taxon>
        <taxon>Arthropoda</taxon>
        <taxon>Crustacea</taxon>
        <taxon>Oligostraca</taxon>
        <taxon>Ostracoda</taxon>
        <taxon>Podocopa</taxon>
        <taxon>Podocopida</taxon>
        <taxon>Cypridocopina</taxon>
        <taxon>Cypridoidea</taxon>
        <taxon>Cyprididae</taxon>
        <taxon>Notodromas</taxon>
    </lineage>
</organism>
<dbReference type="EMBL" id="CAJPEX010000902">
    <property type="protein sequence ID" value="CAG0917570.1"/>
    <property type="molecule type" value="Genomic_DNA"/>
</dbReference>
<gene>
    <name evidence="1" type="ORF">NMOB1V02_LOCUS5151</name>
</gene>
<proteinExistence type="predicted"/>
<reference evidence="1" key="1">
    <citation type="submission" date="2020-11" db="EMBL/GenBank/DDBJ databases">
        <authorList>
            <person name="Tran Van P."/>
        </authorList>
    </citation>
    <scope>NUCLEOTIDE SEQUENCE</scope>
</reference>
<protein>
    <submittedName>
        <fullName evidence="1">Uncharacterized protein</fullName>
    </submittedName>
</protein>